<keyword evidence="3" id="KW-1185">Reference proteome</keyword>
<feature type="transmembrane region" description="Helical" evidence="1">
    <location>
        <begin position="140"/>
        <end position="158"/>
    </location>
</feature>
<dbReference type="RefSeq" id="XP_004833644.1">
    <property type="nucleotide sequence ID" value="XM_004833587.1"/>
</dbReference>
<dbReference type="KEGG" id="beq:BEWA_042300"/>
<dbReference type="eggNOG" id="ENOG502SNUZ">
    <property type="taxonomic scope" value="Eukaryota"/>
</dbReference>
<dbReference type="EMBL" id="ACOU01000002">
    <property type="protein sequence ID" value="EKX74192.1"/>
    <property type="molecule type" value="Genomic_DNA"/>
</dbReference>
<gene>
    <name evidence="2" type="ORF">BEWA_042300</name>
</gene>
<feature type="transmembrane region" description="Helical" evidence="1">
    <location>
        <begin position="39"/>
        <end position="61"/>
    </location>
</feature>
<evidence type="ECO:0000313" key="3">
    <source>
        <dbReference type="Proteomes" id="UP000031512"/>
    </source>
</evidence>
<proteinExistence type="predicted"/>
<dbReference type="Proteomes" id="UP000031512">
    <property type="component" value="Unassembled WGS sequence"/>
</dbReference>
<evidence type="ECO:0000313" key="2">
    <source>
        <dbReference type="EMBL" id="EKX74192.1"/>
    </source>
</evidence>
<dbReference type="AlphaFoldDB" id="L1LFI4"/>
<keyword evidence="1" id="KW-1133">Transmembrane helix</keyword>
<name>L1LFI4_THEEQ</name>
<comment type="caution">
    <text evidence="2">The sequence shown here is derived from an EMBL/GenBank/DDBJ whole genome shotgun (WGS) entry which is preliminary data.</text>
</comment>
<feature type="transmembrane region" description="Helical" evidence="1">
    <location>
        <begin position="280"/>
        <end position="302"/>
    </location>
</feature>
<dbReference type="VEuPathDB" id="PiroplasmaDB:BEWA_042300"/>
<protein>
    <submittedName>
        <fullName evidence="2">Membrane protein, putative</fullName>
    </submittedName>
</protein>
<feature type="transmembrane region" description="Helical" evidence="1">
    <location>
        <begin position="81"/>
        <end position="102"/>
    </location>
</feature>
<sequence>MANSTTSYRSINYCGCFGRSLESLRFNWKRRRYLWRASFFYNLVSWILVVGIILTFVFHYLITGFSFFVNYSCSSRSIHMISLFIITLTITTGILLILSIFLARMCNMFSNYALSHFMSTGKWLDCFGCTVKWFPWLSAVLMWLWLIIQFSSLIWVFVNSRQWCERRFDESAVNAVKNCRFIITGSLPCKLDLEAFNHHEIRECNHPDYLIKRKMIALALSDNGSSCNIEDTAVCNAFKDLIEEKDVNWNQPALTGCLGKVPSDMNDFIDEKNSSDLYKYILLFNITWSVVLVLIVALFYFIKSVTIFDAIIYQPKDPSDNIMIKMVRPFTPWTN</sequence>
<evidence type="ECO:0000256" key="1">
    <source>
        <dbReference type="SAM" id="Phobius"/>
    </source>
</evidence>
<dbReference type="OrthoDB" id="328211at2759"/>
<accession>L1LFI4</accession>
<keyword evidence="1" id="KW-0472">Membrane</keyword>
<organism evidence="2 3">
    <name type="scientific">Theileria equi strain WA</name>
    <dbReference type="NCBI Taxonomy" id="1537102"/>
    <lineage>
        <taxon>Eukaryota</taxon>
        <taxon>Sar</taxon>
        <taxon>Alveolata</taxon>
        <taxon>Apicomplexa</taxon>
        <taxon>Aconoidasida</taxon>
        <taxon>Piroplasmida</taxon>
        <taxon>Theileriidae</taxon>
        <taxon>Theileria</taxon>
    </lineage>
</organism>
<dbReference type="GeneID" id="15807640"/>
<keyword evidence="1" id="KW-0812">Transmembrane</keyword>
<reference evidence="2 3" key="1">
    <citation type="journal article" date="2012" name="BMC Genomics">
        <title>Comparative genomic analysis and phylogenetic position of Theileria equi.</title>
        <authorList>
            <person name="Kappmeyer L.S."/>
            <person name="Thiagarajan M."/>
            <person name="Herndon D.R."/>
            <person name="Ramsay J.D."/>
            <person name="Caler E."/>
            <person name="Djikeng A."/>
            <person name="Gillespie J.J."/>
            <person name="Lau A.O."/>
            <person name="Roalson E.H."/>
            <person name="Silva J.C."/>
            <person name="Silva M.G."/>
            <person name="Suarez C.E."/>
            <person name="Ueti M.W."/>
            <person name="Nene V.M."/>
            <person name="Mealey R.H."/>
            <person name="Knowles D.P."/>
            <person name="Brayton K.A."/>
        </authorList>
    </citation>
    <scope>NUCLEOTIDE SEQUENCE [LARGE SCALE GENOMIC DNA]</scope>
    <source>
        <strain evidence="2 3">WA</strain>
    </source>
</reference>